<sequence length="101" mass="10607">MSLSSPFIHQFIGSTCPLPKIDTDTVNGISERHLGNRGHGARVTEPGPVCTRCRAQTAPAGGPDGASLNPGLTAPPHGARRIGRCTLAVERDAAEDEEPPW</sequence>
<comment type="caution">
    <text evidence="2">The sequence shown here is derived from an EMBL/GenBank/DDBJ whole genome shotgun (WGS) entry which is preliminary data.</text>
</comment>
<keyword evidence="3" id="KW-1185">Reference proteome</keyword>
<reference evidence="2" key="1">
    <citation type="submission" date="2022-07" db="EMBL/GenBank/DDBJ databases">
        <title>Chromosome-level genome of Muraenolepis orangiensis.</title>
        <authorList>
            <person name="Kim J."/>
        </authorList>
    </citation>
    <scope>NUCLEOTIDE SEQUENCE</scope>
    <source>
        <strain evidence="2">KU_S4_2022</strain>
        <tissue evidence="2">Muscle</tissue>
    </source>
</reference>
<gene>
    <name evidence="2" type="ORF">NHX12_007412</name>
</gene>
<evidence type="ECO:0000256" key="1">
    <source>
        <dbReference type="SAM" id="MobiDB-lite"/>
    </source>
</evidence>
<evidence type="ECO:0000313" key="2">
    <source>
        <dbReference type="EMBL" id="KAJ3592284.1"/>
    </source>
</evidence>
<protein>
    <submittedName>
        <fullName evidence="2">Uncharacterized protein</fullName>
    </submittedName>
</protein>
<organism evidence="2 3">
    <name type="scientific">Muraenolepis orangiensis</name>
    <name type="common">Patagonian moray cod</name>
    <dbReference type="NCBI Taxonomy" id="630683"/>
    <lineage>
        <taxon>Eukaryota</taxon>
        <taxon>Metazoa</taxon>
        <taxon>Chordata</taxon>
        <taxon>Craniata</taxon>
        <taxon>Vertebrata</taxon>
        <taxon>Euteleostomi</taxon>
        <taxon>Actinopterygii</taxon>
        <taxon>Neopterygii</taxon>
        <taxon>Teleostei</taxon>
        <taxon>Neoteleostei</taxon>
        <taxon>Acanthomorphata</taxon>
        <taxon>Zeiogadaria</taxon>
        <taxon>Gadariae</taxon>
        <taxon>Gadiformes</taxon>
        <taxon>Muraenolepidoidei</taxon>
        <taxon>Muraenolepididae</taxon>
        <taxon>Muraenolepis</taxon>
    </lineage>
</organism>
<dbReference type="EMBL" id="JANIIK010000113">
    <property type="protein sequence ID" value="KAJ3592284.1"/>
    <property type="molecule type" value="Genomic_DNA"/>
</dbReference>
<feature type="region of interest" description="Disordered" evidence="1">
    <location>
        <begin position="57"/>
        <end position="81"/>
    </location>
</feature>
<dbReference type="Proteomes" id="UP001148018">
    <property type="component" value="Unassembled WGS sequence"/>
</dbReference>
<proteinExistence type="predicted"/>
<accession>A0A9Q0IB61</accession>
<evidence type="ECO:0000313" key="3">
    <source>
        <dbReference type="Proteomes" id="UP001148018"/>
    </source>
</evidence>
<dbReference type="AlphaFoldDB" id="A0A9Q0IB61"/>
<name>A0A9Q0IB61_9TELE</name>